<protein>
    <submittedName>
        <fullName evidence="2">Uncharacterized protein</fullName>
    </submittedName>
</protein>
<feature type="region of interest" description="Disordered" evidence="1">
    <location>
        <begin position="97"/>
        <end position="120"/>
    </location>
</feature>
<evidence type="ECO:0000256" key="1">
    <source>
        <dbReference type="SAM" id="MobiDB-lite"/>
    </source>
</evidence>
<reference evidence="3" key="1">
    <citation type="journal article" date="2018" name="Nat. Microbiol.">
        <title>Leveraging single-cell genomics to expand the fungal tree of life.</title>
        <authorList>
            <person name="Ahrendt S.R."/>
            <person name="Quandt C.A."/>
            <person name="Ciobanu D."/>
            <person name="Clum A."/>
            <person name="Salamov A."/>
            <person name="Andreopoulos B."/>
            <person name="Cheng J.F."/>
            <person name="Woyke T."/>
            <person name="Pelin A."/>
            <person name="Henrissat B."/>
            <person name="Reynolds N.K."/>
            <person name="Benny G.L."/>
            <person name="Smith M.E."/>
            <person name="James T.Y."/>
            <person name="Grigoriev I.V."/>
        </authorList>
    </citation>
    <scope>NUCLEOTIDE SEQUENCE [LARGE SCALE GENOMIC DNA]</scope>
</reference>
<organism evidence="2 3">
    <name type="scientific">Piptocephalis cylindrospora</name>
    <dbReference type="NCBI Taxonomy" id="1907219"/>
    <lineage>
        <taxon>Eukaryota</taxon>
        <taxon>Fungi</taxon>
        <taxon>Fungi incertae sedis</taxon>
        <taxon>Zoopagomycota</taxon>
        <taxon>Zoopagomycotina</taxon>
        <taxon>Zoopagomycetes</taxon>
        <taxon>Zoopagales</taxon>
        <taxon>Piptocephalidaceae</taxon>
        <taxon>Piptocephalis</taxon>
    </lineage>
</organism>
<evidence type="ECO:0000313" key="3">
    <source>
        <dbReference type="Proteomes" id="UP000267251"/>
    </source>
</evidence>
<dbReference type="Proteomes" id="UP000267251">
    <property type="component" value="Unassembled WGS sequence"/>
</dbReference>
<proteinExistence type="predicted"/>
<dbReference type="EMBL" id="KZ988129">
    <property type="protein sequence ID" value="RKP13029.1"/>
    <property type="molecule type" value="Genomic_DNA"/>
</dbReference>
<dbReference type="AlphaFoldDB" id="A0A4V1IY20"/>
<feature type="compositionally biased region" description="Low complexity" evidence="1">
    <location>
        <begin position="38"/>
        <end position="55"/>
    </location>
</feature>
<evidence type="ECO:0000313" key="2">
    <source>
        <dbReference type="EMBL" id="RKP13029.1"/>
    </source>
</evidence>
<feature type="compositionally biased region" description="Basic and acidic residues" evidence="1">
    <location>
        <begin position="1"/>
        <end position="10"/>
    </location>
</feature>
<sequence length="435" mass="48333">MDPLGRKESINQEDSQAQLSRGSASAVKSNFVLPMRTPPSKLSSTKTLPKSPPRTNMSPLPSHGAPGGMKGRDSTSHVYPSSVSGSLGIPWVQKEGKVDQSDPFPQIFPPKTQSSPPQPSLYPKHLSLKDVMGWNRDPEGTSEMRIKCTGPGLSDQVCCRVLAVLLEGALGKDKVSVGSGKEKGKLNIRLWCESCTWVNPPMCMCIYLHRDTESTPWENTDVDTWKGSQGLPSLFITLPPCSLSKFVYSGEERKVGATQFIEEESFDRLMKWEGEQIRSICQFFRVEPPPPGSYPLASRMRKRLVGGSVNGVKKEYLNGGEALSSFQDPRYRSIDISRSQEKQGLVQATMADQDEPQILPMDPVNSMVQLLYQSLLLNAMLIVLLASTPTRQWFGLEVAIHGGRVEEGYGYERLMDEWLDRALSMMVYVLTDQGW</sequence>
<feature type="region of interest" description="Disordered" evidence="1">
    <location>
        <begin position="1"/>
        <end position="82"/>
    </location>
</feature>
<feature type="compositionally biased region" description="Polar residues" evidence="1">
    <location>
        <begin position="12"/>
        <end position="28"/>
    </location>
</feature>
<accession>A0A4V1IY20</accession>
<gene>
    <name evidence="2" type="ORF">BJ684DRAFT_16534</name>
</gene>
<name>A0A4V1IY20_9FUNG</name>
<keyword evidence="3" id="KW-1185">Reference proteome</keyword>